<dbReference type="InterPro" id="IPR013783">
    <property type="entry name" value="Ig-like_fold"/>
</dbReference>
<dbReference type="Gene3D" id="2.60.40.10">
    <property type="entry name" value="Immunoglobulins"/>
    <property type="match status" value="1"/>
</dbReference>
<gene>
    <name evidence="2" type="ORF">ACFOET_08875</name>
</gene>
<evidence type="ECO:0000313" key="3">
    <source>
        <dbReference type="Proteomes" id="UP001595526"/>
    </source>
</evidence>
<reference evidence="3" key="1">
    <citation type="journal article" date="2019" name="Int. J. Syst. Evol. Microbiol.">
        <title>The Global Catalogue of Microorganisms (GCM) 10K type strain sequencing project: providing services to taxonomists for standard genome sequencing and annotation.</title>
        <authorList>
            <consortium name="The Broad Institute Genomics Platform"/>
            <consortium name="The Broad Institute Genome Sequencing Center for Infectious Disease"/>
            <person name="Wu L."/>
            <person name="Ma J."/>
        </authorList>
    </citation>
    <scope>NUCLEOTIDE SEQUENCE [LARGE SCALE GENOMIC DNA]</scope>
    <source>
        <strain evidence="3">KCTC 52416</strain>
    </source>
</reference>
<name>A0ABV7JN23_9SPHI</name>
<keyword evidence="3" id="KW-1185">Reference proteome</keyword>
<evidence type="ECO:0000259" key="1">
    <source>
        <dbReference type="Pfam" id="PF14310"/>
    </source>
</evidence>
<dbReference type="RefSeq" id="WP_379021685.1">
    <property type="nucleotide sequence ID" value="NZ_JBHRTA010000029.1"/>
</dbReference>
<dbReference type="Proteomes" id="UP001595526">
    <property type="component" value="Unassembled WGS sequence"/>
</dbReference>
<protein>
    <submittedName>
        <fullName evidence="2">Fibronectin type III-like domain-contianing protein</fullName>
    </submittedName>
</protein>
<dbReference type="InterPro" id="IPR026891">
    <property type="entry name" value="Fn3-like"/>
</dbReference>
<accession>A0ABV7JN23</accession>
<evidence type="ECO:0000313" key="2">
    <source>
        <dbReference type="EMBL" id="MFC3197723.1"/>
    </source>
</evidence>
<feature type="domain" description="Fibronectin type III-like" evidence="1">
    <location>
        <begin position="6"/>
        <end position="49"/>
    </location>
</feature>
<comment type="caution">
    <text evidence="2">The sequence shown here is derived from an EMBL/GenBank/DDBJ whole genome shotgun (WGS) entry which is preliminary data.</text>
</comment>
<organism evidence="2 3">
    <name type="scientific">Parapedobacter deserti</name>
    <dbReference type="NCBI Taxonomy" id="1912957"/>
    <lineage>
        <taxon>Bacteria</taxon>
        <taxon>Pseudomonadati</taxon>
        <taxon>Bacteroidota</taxon>
        <taxon>Sphingobacteriia</taxon>
        <taxon>Sphingobacteriales</taxon>
        <taxon>Sphingobacteriaceae</taxon>
        <taxon>Parapedobacter</taxon>
    </lineage>
</organism>
<sequence length="62" mass="7025">MEKTLHFAAGQRQRVVFKISPKQMEWWDEGSQSMSMIPGDFELLVGGGSDGRSLKPVAFRIR</sequence>
<dbReference type="EMBL" id="JBHRTA010000029">
    <property type="protein sequence ID" value="MFC3197723.1"/>
    <property type="molecule type" value="Genomic_DNA"/>
</dbReference>
<proteinExistence type="predicted"/>
<dbReference type="Pfam" id="PF14310">
    <property type="entry name" value="Fn3-like"/>
    <property type="match status" value="1"/>
</dbReference>